<evidence type="ECO:0000256" key="5">
    <source>
        <dbReference type="ARBA" id="ARBA00022692"/>
    </source>
</evidence>
<feature type="transmembrane region" description="Helical" evidence="10">
    <location>
        <begin position="435"/>
        <end position="457"/>
    </location>
</feature>
<comment type="caution">
    <text evidence="13">The sequence shown here is derived from an EMBL/GenBank/DDBJ whole genome shotgun (WGS) entry which is preliminary data.</text>
</comment>
<feature type="domain" description="Flagellar M-ring N-terminal" evidence="11">
    <location>
        <begin position="52"/>
        <end position="226"/>
    </location>
</feature>
<dbReference type="GO" id="GO:0009431">
    <property type="term" value="C:bacterial-type flagellum basal body, MS ring"/>
    <property type="evidence" value="ECO:0007669"/>
    <property type="project" value="InterPro"/>
</dbReference>
<dbReference type="PANTHER" id="PTHR30046">
    <property type="entry name" value="FLAGELLAR M-RING PROTEIN"/>
    <property type="match status" value="1"/>
</dbReference>
<dbReference type="GO" id="GO:0005886">
    <property type="term" value="C:plasma membrane"/>
    <property type="evidence" value="ECO:0007669"/>
    <property type="project" value="UniProtKB-SubCell"/>
</dbReference>
<dbReference type="Proteomes" id="UP000467214">
    <property type="component" value="Unassembled WGS sequence"/>
</dbReference>
<dbReference type="InterPro" id="IPR013556">
    <property type="entry name" value="Flag_M-ring_C"/>
</dbReference>
<dbReference type="InterPro" id="IPR045851">
    <property type="entry name" value="AMP-bd_C_sf"/>
</dbReference>
<dbReference type="Pfam" id="PF01514">
    <property type="entry name" value="YscJ_FliF"/>
    <property type="match status" value="1"/>
</dbReference>
<comment type="function">
    <text evidence="9">The M ring may be actively involved in energy transduction.</text>
</comment>
<keyword evidence="13" id="KW-0966">Cell projection</keyword>
<dbReference type="GO" id="GO:0071973">
    <property type="term" value="P:bacterial-type flagellum-dependent cell motility"/>
    <property type="evidence" value="ECO:0007669"/>
    <property type="project" value="InterPro"/>
</dbReference>
<dbReference type="PIRSF" id="PIRSF004862">
    <property type="entry name" value="FliF"/>
    <property type="match status" value="1"/>
</dbReference>
<evidence type="ECO:0000259" key="12">
    <source>
        <dbReference type="Pfam" id="PF08345"/>
    </source>
</evidence>
<dbReference type="NCBIfam" id="TIGR00206">
    <property type="entry name" value="fliF"/>
    <property type="match status" value="1"/>
</dbReference>
<name>A0A845BHY3_9NEIS</name>
<proteinExistence type="inferred from homology"/>
<dbReference type="PANTHER" id="PTHR30046:SF0">
    <property type="entry name" value="FLAGELLAR M-RING PROTEIN"/>
    <property type="match status" value="1"/>
</dbReference>
<evidence type="ECO:0000256" key="9">
    <source>
        <dbReference type="PIRNR" id="PIRNR004862"/>
    </source>
</evidence>
<keyword evidence="13" id="KW-0282">Flagellum</keyword>
<evidence type="ECO:0000259" key="11">
    <source>
        <dbReference type="Pfam" id="PF01514"/>
    </source>
</evidence>
<keyword evidence="4" id="KW-1003">Cell membrane</keyword>
<evidence type="ECO:0000256" key="6">
    <source>
        <dbReference type="ARBA" id="ARBA00022989"/>
    </source>
</evidence>
<keyword evidence="13" id="KW-0969">Cilium</keyword>
<evidence type="ECO:0000256" key="7">
    <source>
        <dbReference type="ARBA" id="ARBA00023136"/>
    </source>
</evidence>
<dbReference type="Gene3D" id="3.30.300.30">
    <property type="match status" value="1"/>
</dbReference>
<evidence type="ECO:0000256" key="2">
    <source>
        <dbReference type="ARBA" id="ARBA00004651"/>
    </source>
</evidence>
<keyword evidence="6 10" id="KW-1133">Transmembrane helix</keyword>
<accession>A0A845BHY3</accession>
<comment type="subcellular location">
    <subcellularLocation>
        <location evidence="1 9">Bacterial flagellum basal body</location>
    </subcellularLocation>
    <subcellularLocation>
        <location evidence="2">Cell membrane</location>
        <topology evidence="2">Multi-pass membrane protein</topology>
    </subcellularLocation>
</comment>
<evidence type="ECO:0000256" key="1">
    <source>
        <dbReference type="ARBA" id="ARBA00004117"/>
    </source>
</evidence>
<evidence type="ECO:0000256" key="8">
    <source>
        <dbReference type="ARBA" id="ARBA00023143"/>
    </source>
</evidence>
<keyword evidence="14" id="KW-1185">Reference proteome</keyword>
<dbReference type="GO" id="GO:0003774">
    <property type="term" value="F:cytoskeletal motor activity"/>
    <property type="evidence" value="ECO:0007669"/>
    <property type="project" value="InterPro"/>
</dbReference>
<evidence type="ECO:0000313" key="13">
    <source>
        <dbReference type="EMBL" id="MXR35809.1"/>
    </source>
</evidence>
<evidence type="ECO:0000256" key="4">
    <source>
        <dbReference type="ARBA" id="ARBA00022475"/>
    </source>
</evidence>
<dbReference type="InterPro" id="IPR043427">
    <property type="entry name" value="YscJ/FliF"/>
</dbReference>
<organism evidence="13 14">
    <name type="scientific">Craterilacuibacter sinensis</name>
    <dbReference type="NCBI Taxonomy" id="2686017"/>
    <lineage>
        <taxon>Bacteria</taxon>
        <taxon>Pseudomonadati</taxon>
        <taxon>Pseudomonadota</taxon>
        <taxon>Betaproteobacteria</taxon>
        <taxon>Neisseriales</taxon>
        <taxon>Neisseriaceae</taxon>
        <taxon>Craterilacuibacter</taxon>
    </lineage>
</organism>
<feature type="transmembrane region" description="Helical" evidence="10">
    <location>
        <begin position="28"/>
        <end position="48"/>
    </location>
</feature>
<keyword evidence="8 9" id="KW-0975">Bacterial flagellum</keyword>
<dbReference type="EMBL" id="WSSB01000001">
    <property type="protein sequence ID" value="MXR35809.1"/>
    <property type="molecule type" value="Genomic_DNA"/>
</dbReference>
<reference evidence="13 14" key="1">
    <citation type="submission" date="2019-12" db="EMBL/GenBank/DDBJ databases">
        <title>Neisseriaceae gen. nov. sp. Genome sequencing and assembly.</title>
        <authorList>
            <person name="Liu Z."/>
            <person name="Li A."/>
        </authorList>
    </citation>
    <scope>NUCLEOTIDE SEQUENCE [LARGE SCALE GENOMIC DNA]</scope>
    <source>
        <strain evidence="13 14">B2N2-7</strain>
    </source>
</reference>
<dbReference type="InterPro" id="IPR000067">
    <property type="entry name" value="FlgMring_FliF"/>
</dbReference>
<dbReference type="InterPro" id="IPR006182">
    <property type="entry name" value="FliF_N_dom"/>
</dbReference>
<keyword evidence="7 10" id="KW-0472">Membrane</keyword>
<gene>
    <name evidence="13" type="primary">fliF</name>
    <name evidence="13" type="ORF">GQF02_02315</name>
</gene>
<evidence type="ECO:0000256" key="3">
    <source>
        <dbReference type="ARBA" id="ARBA00007971"/>
    </source>
</evidence>
<dbReference type="PRINTS" id="PR01009">
    <property type="entry name" value="FLGMRINGFLIF"/>
</dbReference>
<dbReference type="AlphaFoldDB" id="A0A845BHY3"/>
<evidence type="ECO:0000313" key="14">
    <source>
        <dbReference type="Proteomes" id="UP000467214"/>
    </source>
</evidence>
<dbReference type="RefSeq" id="WP_160794523.1">
    <property type="nucleotide sequence ID" value="NZ_WSSB01000001.1"/>
</dbReference>
<comment type="similarity">
    <text evidence="3 9">Belongs to the FliF family.</text>
</comment>
<protein>
    <recommendedName>
        <fullName evidence="9">Flagellar M-ring protein</fullName>
    </recommendedName>
</protein>
<keyword evidence="5 10" id="KW-0812">Transmembrane</keyword>
<feature type="domain" description="Flagellar M-ring C-terminal" evidence="12">
    <location>
        <begin position="260"/>
        <end position="413"/>
    </location>
</feature>
<dbReference type="Pfam" id="PF08345">
    <property type="entry name" value="YscJ_FliF_C"/>
    <property type="match status" value="1"/>
</dbReference>
<evidence type="ECO:0000256" key="10">
    <source>
        <dbReference type="SAM" id="Phobius"/>
    </source>
</evidence>
<sequence length="552" mass="59004">MISRLRNGFEAWRARAPAWSVSASSLRYALPMLALCALVTLAVVFWLWRDDASYKPVFGADEKIAAADMMAVLDGEQIPYRLHPQSGQVLVPDAVLGRARMALASKGVVARLPSGLEIMDQQDPLGVSQFVQDVRFRRGLEGELVQSMLALDPVKAARVHLSLPKSTSFVGAADSKASASVVLTLKNGQTLSDEQVAAVIKLVSGSVSTLPEGSVTLVDQAGNLLSARVDLSEGLVQGKDSEAARRIKGEVADNVRALLGASLGEGNYRLSVTADVDNDRVEETREQYGEAPKVTNEASRAETSANAPMVGIPGSLSNQPIDTSASAPAGEKLGASRQATTRQYAYDRNITQIKRARGQLRRLNVAVVLNQRAAPDGKRWTPAQIANIEAVLKNGLGFDTRRGDTLLVSSLDFRPEVPAEPFWMDPAVWYEGLRMLGWAVAALLAYLLLLKPVLALLRRQASPLAGSAPERELPAEMPAALGVTPDGQGAALAPASGRVGAVVPLLENYDLPPAGSSVDVLVDHLKDLAAKEPERVAEVVKQWVQKSGQQQS</sequence>